<evidence type="ECO:0000313" key="3">
    <source>
        <dbReference type="Proteomes" id="UP000014760"/>
    </source>
</evidence>
<reference evidence="1 3" key="2">
    <citation type="journal article" date="2013" name="Nature">
        <title>Insights into bilaterian evolution from three spiralian genomes.</title>
        <authorList>
            <person name="Simakov O."/>
            <person name="Marletaz F."/>
            <person name="Cho S.J."/>
            <person name="Edsinger-Gonzales E."/>
            <person name="Havlak P."/>
            <person name="Hellsten U."/>
            <person name="Kuo D.H."/>
            <person name="Larsson T."/>
            <person name="Lv J."/>
            <person name="Arendt D."/>
            <person name="Savage R."/>
            <person name="Osoegawa K."/>
            <person name="de Jong P."/>
            <person name="Grimwood J."/>
            <person name="Chapman J.A."/>
            <person name="Shapiro H."/>
            <person name="Aerts A."/>
            <person name="Otillar R.P."/>
            <person name="Terry A.Y."/>
            <person name="Boore J.L."/>
            <person name="Grigoriev I.V."/>
            <person name="Lindberg D.R."/>
            <person name="Seaver E.C."/>
            <person name="Weisblat D.A."/>
            <person name="Putnam N.H."/>
            <person name="Rokhsar D.S."/>
        </authorList>
    </citation>
    <scope>NUCLEOTIDE SEQUENCE</scope>
    <source>
        <strain evidence="1 3">I ESC-2004</strain>
    </source>
</reference>
<evidence type="ECO:0000313" key="1">
    <source>
        <dbReference type="EMBL" id="ELU18011.1"/>
    </source>
</evidence>
<evidence type="ECO:0000313" key="2">
    <source>
        <dbReference type="EnsemblMetazoa" id="CapteP197651"/>
    </source>
</evidence>
<dbReference type="PANTHER" id="PTHR46780">
    <property type="entry name" value="PROTEIN EVA-1"/>
    <property type="match status" value="1"/>
</dbReference>
<evidence type="ECO:0008006" key="4">
    <source>
        <dbReference type="Google" id="ProtNLM"/>
    </source>
</evidence>
<reference evidence="3" key="1">
    <citation type="submission" date="2012-12" db="EMBL/GenBank/DDBJ databases">
        <authorList>
            <person name="Hellsten U."/>
            <person name="Grimwood J."/>
            <person name="Chapman J.A."/>
            <person name="Shapiro H."/>
            <person name="Aerts A."/>
            <person name="Otillar R.P."/>
            <person name="Terry A.Y."/>
            <person name="Boore J.L."/>
            <person name="Simakov O."/>
            <person name="Marletaz F."/>
            <person name="Cho S.-J."/>
            <person name="Edsinger-Gonzales E."/>
            <person name="Havlak P."/>
            <person name="Kuo D.-H."/>
            <person name="Larsson T."/>
            <person name="Lv J."/>
            <person name="Arendt D."/>
            <person name="Savage R."/>
            <person name="Osoegawa K."/>
            <person name="de Jong P."/>
            <person name="Lindberg D.R."/>
            <person name="Seaver E.C."/>
            <person name="Weisblat D.A."/>
            <person name="Putnam N.H."/>
            <person name="Grigoriev I.V."/>
            <person name="Rokhsar D.S."/>
        </authorList>
    </citation>
    <scope>NUCLEOTIDE SEQUENCE</scope>
    <source>
        <strain evidence="3">I ESC-2004</strain>
    </source>
</reference>
<dbReference type="EMBL" id="AMQN01003881">
    <property type="status" value="NOT_ANNOTATED_CDS"/>
    <property type="molecule type" value="Genomic_DNA"/>
</dbReference>
<proteinExistence type="predicted"/>
<dbReference type="CDD" id="cd22823">
    <property type="entry name" value="Gal_Rha_Lectin"/>
    <property type="match status" value="1"/>
</dbReference>
<dbReference type="OMA" id="YLGCHAD"/>
<dbReference type="HOGENOM" id="CLU_140566_0_0_1"/>
<protein>
    <recommendedName>
        <fullName evidence="4">SUEL-type lectin domain-containing protein</fullName>
    </recommendedName>
</protein>
<keyword evidence="3" id="KW-1185">Reference proteome</keyword>
<sequence length="145" mass="16172">MDSIGVEMFRLFAVILVGYNVITFTDALQEVCNAEDFNAQCGRREIIIMKSAYFGRMRLGNCITMDLGYLGCQYSVVGKLDILCSAKTECRMRKIVTKDFEDSSSSNPCPDGLELYLEADYECVKGTLPVAVADLSSTYGNFEYD</sequence>
<organism evidence="1">
    <name type="scientific">Capitella teleta</name>
    <name type="common">Polychaete worm</name>
    <dbReference type="NCBI Taxonomy" id="283909"/>
    <lineage>
        <taxon>Eukaryota</taxon>
        <taxon>Metazoa</taxon>
        <taxon>Spiralia</taxon>
        <taxon>Lophotrochozoa</taxon>
        <taxon>Annelida</taxon>
        <taxon>Polychaeta</taxon>
        <taxon>Sedentaria</taxon>
        <taxon>Scolecida</taxon>
        <taxon>Capitellidae</taxon>
        <taxon>Capitella</taxon>
    </lineage>
</organism>
<reference evidence="2" key="3">
    <citation type="submission" date="2015-06" db="UniProtKB">
        <authorList>
            <consortium name="EnsemblMetazoa"/>
        </authorList>
    </citation>
    <scope>IDENTIFICATION</scope>
</reference>
<dbReference type="EMBL" id="KB292163">
    <property type="protein sequence ID" value="ELU18011.1"/>
    <property type="molecule type" value="Genomic_DNA"/>
</dbReference>
<dbReference type="OrthoDB" id="1100386at2759"/>
<dbReference type="InterPro" id="IPR043159">
    <property type="entry name" value="Lectin_gal-bd_sf"/>
</dbReference>
<dbReference type="AlphaFoldDB" id="R7VL71"/>
<name>R7VL71_CAPTE</name>
<gene>
    <name evidence="1" type="ORF">CAPTEDRAFT_197651</name>
</gene>
<accession>R7VL71</accession>
<dbReference type="EnsemblMetazoa" id="CapteT197651">
    <property type="protein sequence ID" value="CapteP197651"/>
    <property type="gene ID" value="CapteG197651"/>
</dbReference>
<dbReference type="Proteomes" id="UP000014760">
    <property type="component" value="Unassembled WGS sequence"/>
</dbReference>
<dbReference type="Gene3D" id="2.60.120.740">
    <property type="match status" value="1"/>
</dbReference>